<evidence type="ECO:0000259" key="1">
    <source>
        <dbReference type="Pfam" id="PF03108"/>
    </source>
</evidence>
<proteinExistence type="predicted"/>
<keyword evidence="4" id="KW-1185">Reference proteome</keyword>
<feature type="domain" description="Transposase MuDR plant" evidence="1">
    <location>
        <begin position="134"/>
        <end position="169"/>
    </location>
</feature>
<evidence type="ECO:0000313" key="4">
    <source>
        <dbReference type="Proteomes" id="UP000652761"/>
    </source>
</evidence>
<dbReference type="PANTHER" id="PTHR31973">
    <property type="entry name" value="POLYPROTEIN, PUTATIVE-RELATED"/>
    <property type="match status" value="1"/>
</dbReference>
<dbReference type="InterPro" id="IPR004332">
    <property type="entry name" value="Transposase_MuDR"/>
</dbReference>
<dbReference type="Pfam" id="PF10551">
    <property type="entry name" value="MULE"/>
    <property type="match status" value="1"/>
</dbReference>
<dbReference type="Pfam" id="PF03108">
    <property type="entry name" value="DBD_Tnp_Mut"/>
    <property type="match status" value="1"/>
</dbReference>
<evidence type="ECO:0000259" key="2">
    <source>
        <dbReference type="Pfam" id="PF10551"/>
    </source>
</evidence>
<reference evidence="3" key="1">
    <citation type="submission" date="2017-07" db="EMBL/GenBank/DDBJ databases">
        <title>Taro Niue Genome Assembly and Annotation.</title>
        <authorList>
            <person name="Atibalentja N."/>
            <person name="Keating K."/>
            <person name="Fields C.J."/>
        </authorList>
    </citation>
    <scope>NUCLEOTIDE SEQUENCE</scope>
    <source>
        <strain evidence="3">Niue_2</strain>
        <tissue evidence="3">Leaf</tissue>
    </source>
</reference>
<dbReference type="EMBL" id="NMUH01002515">
    <property type="protein sequence ID" value="MQM00450.1"/>
    <property type="molecule type" value="Genomic_DNA"/>
</dbReference>
<protein>
    <recommendedName>
        <fullName evidence="5">MULE transposase domain-containing protein</fullName>
    </recommendedName>
</protein>
<dbReference type="InterPro" id="IPR018289">
    <property type="entry name" value="MULE_transposase_dom"/>
</dbReference>
<comment type="caution">
    <text evidence="3">The sequence shown here is derived from an EMBL/GenBank/DDBJ whole genome shotgun (WGS) entry which is preliminary data.</text>
</comment>
<sequence length="470" mass="54263">MEQLPGRCSFGDQSFVLFIGRDKDLASIHSRVSQRLGVDMQENMLKYHLPMDTDVEQVLLDDGDVQAMFDLHNCQGTSLINLEIHQVETRCLSTHASRHSDGTQPLDRYVVHKYFKHAWPFFGNPRTPPITRKQFRVNDSIRLTVRCNVSVCPWRLHASVVRQGPQFQIKTLNNIYTCGCDIMSDGHPRTSKKWVANAVKGKLVDKPTYRASEMMSDIRREYGICIPYHQAWWGKEVAVGSLYGDFRTSYHMLNWYNERALQSNPGSILSLEVDPETQRFKRFFICFEASAYGFEVGCRPMLFLDGTHIKQHRVQGVILAASALNGNNELFSVAYSIADSETYDNWVWFLQNLKKALLSDRRIAFLSDRGRGLKEAIPDVFPNDHHGYCFQHIMQNFKDQCAGKYAAPFKKLLRKILQRIAYAVTEQEYQDAMTAMELNSTEAKDWVLRNDVEHWSHALFQRQRFGSLNI</sequence>
<accession>A0A843WBR0</accession>
<evidence type="ECO:0000313" key="3">
    <source>
        <dbReference type="EMBL" id="MQM00450.1"/>
    </source>
</evidence>
<dbReference type="AlphaFoldDB" id="A0A843WBR0"/>
<name>A0A843WBR0_COLES</name>
<dbReference type="Proteomes" id="UP000652761">
    <property type="component" value="Unassembled WGS sequence"/>
</dbReference>
<organism evidence="3 4">
    <name type="scientific">Colocasia esculenta</name>
    <name type="common">Wild taro</name>
    <name type="synonym">Arum esculentum</name>
    <dbReference type="NCBI Taxonomy" id="4460"/>
    <lineage>
        <taxon>Eukaryota</taxon>
        <taxon>Viridiplantae</taxon>
        <taxon>Streptophyta</taxon>
        <taxon>Embryophyta</taxon>
        <taxon>Tracheophyta</taxon>
        <taxon>Spermatophyta</taxon>
        <taxon>Magnoliopsida</taxon>
        <taxon>Liliopsida</taxon>
        <taxon>Araceae</taxon>
        <taxon>Aroideae</taxon>
        <taxon>Colocasieae</taxon>
        <taxon>Colocasia</taxon>
    </lineage>
</organism>
<dbReference type="PANTHER" id="PTHR31973:SF166">
    <property type="entry name" value="OS10G0104700 PROTEIN"/>
    <property type="match status" value="1"/>
</dbReference>
<gene>
    <name evidence="3" type="ORF">Taro_033183</name>
</gene>
<feature type="domain" description="MULE transposase" evidence="2">
    <location>
        <begin position="302"/>
        <end position="396"/>
    </location>
</feature>
<evidence type="ECO:0008006" key="5">
    <source>
        <dbReference type="Google" id="ProtNLM"/>
    </source>
</evidence>